<gene>
    <name evidence="4" type="ORF">Xkoz_02304</name>
</gene>
<dbReference type="Gene3D" id="3.40.50.2000">
    <property type="entry name" value="Glycogen Phosphorylase B"/>
    <property type="match status" value="2"/>
</dbReference>
<protein>
    <submittedName>
        <fullName evidence="4">Putative glycosyl transferase</fullName>
    </submittedName>
</protein>
<reference evidence="4 5" key="1">
    <citation type="journal article" date="2017" name="Nat. Microbiol.">
        <title>Natural product diversity associated with the nematode symbionts Photorhabdus and Xenorhabdus.</title>
        <authorList>
            <person name="Tobias N.J."/>
            <person name="Wolff H."/>
            <person name="Djahanschiri B."/>
            <person name="Grundmann F."/>
            <person name="Kronenwerth M."/>
            <person name="Shi Y.M."/>
            <person name="Simonyi S."/>
            <person name="Grun P."/>
            <person name="Shapiro-Ilan D."/>
            <person name="Pidot S.J."/>
            <person name="Stinear T.P."/>
            <person name="Ebersberger I."/>
            <person name="Bode H.B."/>
        </authorList>
    </citation>
    <scope>NUCLEOTIDE SEQUENCE [LARGE SCALE GENOMIC DNA]</scope>
    <source>
        <strain evidence="4 5">DSM 17907</strain>
    </source>
</reference>
<dbReference type="InterPro" id="IPR028098">
    <property type="entry name" value="Glyco_trans_4-like_N"/>
</dbReference>
<dbReference type="InterPro" id="IPR001296">
    <property type="entry name" value="Glyco_trans_1"/>
</dbReference>
<dbReference type="Pfam" id="PF13439">
    <property type="entry name" value="Glyco_transf_4"/>
    <property type="match status" value="1"/>
</dbReference>
<feature type="domain" description="Glycosyl transferase family 1" evidence="2">
    <location>
        <begin position="247"/>
        <end position="411"/>
    </location>
</feature>
<dbReference type="EMBL" id="NJCX01000015">
    <property type="protein sequence ID" value="PHM72745.1"/>
    <property type="molecule type" value="Genomic_DNA"/>
</dbReference>
<comment type="caution">
    <text evidence="4">The sequence shown here is derived from an EMBL/GenBank/DDBJ whole genome shotgun (WGS) entry which is preliminary data.</text>
</comment>
<name>A0A2D0LAW6_9GAMM</name>
<evidence type="ECO:0000313" key="4">
    <source>
        <dbReference type="EMBL" id="PHM72745.1"/>
    </source>
</evidence>
<dbReference type="Proteomes" id="UP000221101">
    <property type="component" value="Unassembled WGS sequence"/>
</dbReference>
<proteinExistence type="predicted"/>
<evidence type="ECO:0000313" key="5">
    <source>
        <dbReference type="Proteomes" id="UP000221101"/>
    </source>
</evidence>
<sequence>MYQAQLFSLVTQPKKFGIYKYIMNILYINHYAGNPYYGMEFRPYYLAKEWLKHGHKTTILASSFSHVRSKQPDVKNKITEENIDGINYIWYPTNKYEGNGFLRVINIFSFLLQVFLSNKKVINKIKPDVIIASSTYPLDIWVAKYLAKIHKAKLIYEIHDLWPLSPIELGGMSPKHPFMILCQYAENSAYKYSDAVISMLPKIHQYVIEHGLDINKLHIVPNGVVCSDWENSNYNKIPDNIRSKINTLKSKGYTIVGYAGSHGIPNALSHLIEAADLLREKPFHFILVGSGLEKNNILKYKNSLNLENITFFEPITKKQMPDLLTLFDISYIGANKTPIYRFGISPNKLMDYMMAENVILSSIQAGNDPVADAACGLTVEAESSKAIADGLIKLSEYSLEEKQQMGKNGRDYVLNNHNYSVLADKFLQVMKKL</sequence>
<dbReference type="GO" id="GO:0016757">
    <property type="term" value="F:glycosyltransferase activity"/>
    <property type="evidence" value="ECO:0007669"/>
    <property type="project" value="InterPro"/>
</dbReference>
<dbReference type="Pfam" id="PF00534">
    <property type="entry name" value="Glycos_transf_1"/>
    <property type="match status" value="1"/>
</dbReference>
<dbReference type="PANTHER" id="PTHR46401">
    <property type="entry name" value="GLYCOSYLTRANSFERASE WBBK-RELATED"/>
    <property type="match status" value="1"/>
</dbReference>
<evidence type="ECO:0000259" key="3">
    <source>
        <dbReference type="Pfam" id="PF13439"/>
    </source>
</evidence>
<feature type="domain" description="Glycosyltransferase subfamily 4-like N-terminal" evidence="3">
    <location>
        <begin position="38"/>
        <end position="225"/>
    </location>
</feature>
<keyword evidence="1 4" id="KW-0808">Transferase</keyword>
<evidence type="ECO:0000256" key="1">
    <source>
        <dbReference type="ARBA" id="ARBA00022679"/>
    </source>
</evidence>
<dbReference type="GO" id="GO:0009103">
    <property type="term" value="P:lipopolysaccharide biosynthetic process"/>
    <property type="evidence" value="ECO:0007669"/>
    <property type="project" value="TreeGrafter"/>
</dbReference>
<dbReference type="AlphaFoldDB" id="A0A2D0LAW6"/>
<dbReference type="PANTHER" id="PTHR46401:SF2">
    <property type="entry name" value="GLYCOSYLTRANSFERASE WBBK-RELATED"/>
    <property type="match status" value="1"/>
</dbReference>
<dbReference type="SUPFAM" id="SSF53756">
    <property type="entry name" value="UDP-Glycosyltransferase/glycogen phosphorylase"/>
    <property type="match status" value="1"/>
</dbReference>
<evidence type="ECO:0000259" key="2">
    <source>
        <dbReference type="Pfam" id="PF00534"/>
    </source>
</evidence>
<keyword evidence="5" id="KW-1185">Reference proteome</keyword>
<dbReference type="CDD" id="cd03794">
    <property type="entry name" value="GT4_WbuB-like"/>
    <property type="match status" value="1"/>
</dbReference>
<accession>A0A2D0LAW6</accession>
<organism evidence="4 5">
    <name type="scientific">Xenorhabdus kozodoii</name>
    <dbReference type="NCBI Taxonomy" id="351676"/>
    <lineage>
        <taxon>Bacteria</taxon>
        <taxon>Pseudomonadati</taxon>
        <taxon>Pseudomonadota</taxon>
        <taxon>Gammaproteobacteria</taxon>
        <taxon>Enterobacterales</taxon>
        <taxon>Morganellaceae</taxon>
        <taxon>Xenorhabdus</taxon>
    </lineage>
</organism>